<dbReference type="Proteomes" id="UP000694542">
    <property type="component" value="Chromosome 23"/>
</dbReference>
<dbReference type="InterPro" id="IPR050300">
    <property type="entry name" value="GDXG_lipolytic_enzyme"/>
</dbReference>
<feature type="active site" evidence="3">
    <location>
        <position position="144"/>
    </location>
</feature>
<dbReference type="Gene3D" id="3.40.50.1820">
    <property type="entry name" value="alpha/beta hydrolase"/>
    <property type="match status" value="2"/>
</dbReference>
<dbReference type="Proteomes" id="UP000694429">
    <property type="component" value="Chromosome 23"/>
</dbReference>
<reference evidence="5" key="2">
    <citation type="submission" date="2019-03" db="EMBL/GenBank/DDBJ databases">
        <authorList>
            <person name="Warren W.C."/>
            <person name="Johnson G.S."/>
        </authorList>
    </citation>
    <scope>NUCLEOTIDE SEQUENCE [LARGE SCALE GENOMIC DNA]</scope>
    <source>
        <strain evidence="5">Basenji</strain>
    </source>
</reference>
<dbReference type="PROSITE" id="PS01173">
    <property type="entry name" value="LIPASE_GDXG_HIS"/>
    <property type="match status" value="1"/>
</dbReference>
<reference evidence="5" key="3">
    <citation type="submission" date="2025-05" db="UniProtKB">
        <authorList>
            <consortium name="Ensembl"/>
        </authorList>
    </citation>
    <scope>IDENTIFICATION</scope>
</reference>
<evidence type="ECO:0000256" key="3">
    <source>
        <dbReference type="PROSITE-ProRule" id="PRU10038"/>
    </source>
</evidence>
<sequence length="509" mass="57614">MGMCIERMGIIKYEELVSMLFRLDETQPVSDENVTVMDTEFSGVPVRVYLPKRKSDAPRRAVIYIHGGAFCFGSFKNAGFDSLNRWTANKLDSVVVGVDYRLAPQHHFPVQFEDCLAAVKFFLQDEILAKYGVDPTRICISGDSSGAGLAAGVTQQSLFAELLGVNHFMNIFMFFMNLQEVPPTSDENVTVMETTFNNVPVRVYVPKRKPERLRRGLFYIHGGGWCLGSAAFLGYDSLSRRTADRLDAVVISTNYRLAPKYHFPNQFEDVYNALKGFMRQDVLDKYGVDPERIGISGDSAGGNLAAAVAQQLIDDPDVEINLKTQCLIYPALQTLDMDLPSYRENSHFPILPKSLMVRFWSEYFTVDKSLVKAMFSNQHVPVESSHLYKFINWSSLLPEKFKKGYFYKSPTYGSSELAKKYPGFLDVRAAPLLADDNKLRSLPLTYVITCQYDVLRDDGIMYVTRLQNAGVQVTHNHIEDGFHGAFSFSGFKIADRLENQYMNWLSENL</sequence>
<evidence type="ECO:0000256" key="1">
    <source>
        <dbReference type="ARBA" id="ARBA00010515"/>
    </source>
</evidence>
<feature type="domain" description="Alpha/beta hydrolase fold-3" evidence="4">
    <location>
        <begin position="424"/>
        <end position="486"/>
    </location>
</feature>
<comment type="similarity">
    <text evidence="1">Belongs to the 'GDXG' lipolytic enzyme family.</text>
</comment>
<dbReference type="PANTHER" id="PTHR48081">
    <property type="entry name" value="AB HYDROLASE SUPERFAMILY PROTEIN C4A8.06C"/>
    <property type="match status" value="1"/>
</dbReference>
<dbReference type="Ensembl" id="ENSCAFT00040024975.1">
    <property type="protein sequence ID" value="ENSCAFP00040021713.1"/>
    <property type="gene ID" value="ENSCAFG00040013530.1"/>
</dbReference>
<dbReference type="OrthoDB" id="408631at2759"/>
<dbReference type="InterPro" id="IPR002168">
    <property type="entry name" value="Lipase_GDXG_HIS_AS"/>
</dbReference>
<dbReference type="AlphaFoldDB" id="A0A8C0N2A0"/>
<dbReference type="InterPro" id="IPR029058">
    <property type="entry name" value="AB_hydrolase_fold"/>
</dbReference>
<dbReference type="Ensembl" id="ENSCAFT00030021917.1">
    <property type="protein sequence ID" value="ENSCAFP00030019114.1"/>
    <property type="gene ID" value="ENSCAFG00030011854.1"/>
</dbReference>
<dbReference type="InterPro" id="IPR033140">
    <property type="entry name" value="Lipase_GDXG_put_SER_AS"/>
</dbReference>
<name>A0A8C0N2A0_CANLF</name>
<proteinExistence type="inferred from homology"/>
<evidence type="ECO:0000313" key="7">
    <source>
        <dbReference type="Proteomes" id="UP000694429"/>
    </source>
</evidence>
<evidence type="ECO:0000259" key="4">
    <source>
        <dbReference type="Pfam" id="PF07859"/>
    </source>
</evidence>
<keyword evidence="2" id="KW-0378">Hydrolase</keyword>
<evidence type="ECO:0000256" key="2">
    <source>
        <dbReference type="ARBA" id="ARBA00022801"/>
    </source>
</evidence>
<dbReference type="PANTHER" id="PTHR48081:SF28">
    <property type="entry name" value="ALPHA_BETA HYDROLASE FOLD-3 DOMAIN-CONTAINING PROTEIN"/>
    <property type="match status" value="1"/>
</dbReference>
<dbReference type="SUPFAM" id="SSF53474">
    <property type="entry name" value="alpha/beta-Hydrolases"/>
    <property type="match status" value="2"/>
</dbReference>
<dbReference type="GO" id="GO:0016787">
    <property type="term" value="F:hydrolase activity"/>
    <property type="evidence" value="ECO:0007669"/>
    <property type="project" value="UniProtKB-KW"/>
</dbReference>
<dbReference type="InterPro" id="IPR013094">
    <property type="entry name" value="AB_hydrolase_3"/>
</dbReference>
<feature type="active site" evidence="3">
    <location>
        <position position="299"/>
    </location>
</feature>
<protein>
    <submittedName>
        <fullName evidence="5">Arylacetamide deacetylase like 2</fullName>
    </submittedName>
</protein>
<evidence type="ECO:0000313" key="5">
    <source>
        <dbReference type="Ensembl" id="ENSCAFP00030019114.1"/>
    </source>
</evidence>
<dbReference type="PROSITE" id="PS01174">
    <property type="entry name" value="LIPASE_GDXG_SER"/>
    <property type="match status" value="2"/>
</dbReference>
<feature type="domain" description="Alpha/beta hydrolase fold-3" evidence="4">
    <location>
        <begin position="62"/>
        <end position="158"/>
    </location>
</feature>
<accession>A0A8C0N2A0</accession>
<organism evidence="5 7">
    <name type="scientific">Canis lupus familiaris</name>
    <name type="common">Dog</name>
    <name type="synonym">Canis familiaris</name>
    <dbReference type="NCBI Taxonomy" id="9615"/>
    <lineage>
        <taxon>Eukaryota</taxon>
        <taxon>Metazoa</taxon>
        <taxon>Chordata</taxon>
        <taxon>Craniata</taxon>
        <taxon>Vertebrata</taxon>
        <taxon>Euteleostomi</taxon>
        <taxon>Mammalia</taxon>
        <taxon>Eutheria</taxon>
        <taxon>Laurasiatheria</taxon>
        <taxon>Carnivora</taxon>
        <taxon>Caniformia</taxon>
        <taxon>Canidae</taxon>
        <taxon>Canis</taxon>
    </lineage>
</organism>
<gene>
    <name evidence="5" type="primary">AADACL2</name>
</gene>
<dbReference type="Pfam" id="PF07859">
    <property type="entry name" value="Abhydrolase_3"/>
    <property type="match status" value="3"/>
</dbReference>
<reference evidence="6" key="1">
    <citation type="submission" date="2018-10" db="EMBL/GenBank/DDBJ databases">
        <title>De novo assembly of a Great Dane genome.</title>
        <authorList>
            <person name="Kidd J.M."/>
            <person name="Pendleton A.L."/>
            <person name="Shen F."/>
            <person name="Emery S."/>
        </authorList>
    </citation>
    <scope>NUCLEOTIDE SEQUENCE [LARGE SCALE GENOMIC DNA]</scope>
    <source>
        <strain evidence="6">Great Dane</strain>
    </source>
</reference>
<evidence type="ECO:0000313" key="6">
    <source>
        <dbReference type="Ensembl" id="ENSCAFP00040021713.1"/>
    </source>
</evidence>
<feature type="domain" description="Alpha/beta hydrolase fold-3" evidence="4">
    <location>
        <begin position="217"/>
        <end position="370"/>
    </location>
</feature>